<reference evidence="1 2" key="1">
    <citation type="journal article" date="2018" name="Mol. Biol. Evol.">
        <title>Broad Genomic Sampling Reveals a Smut Pathogenic Ancestry of the Fungal Clade Ustilaginomycotina.</title>
        <authorList>
            <person name="Kijpornyongpan T."/>
            <person name="Mondo S.J."/>
            <person name="Barry K."/>
            <person name="Sandor L."/>
            <person name="Lee J."/>
            <person name="Lipzen A."/>
            <person name="Pangilinan J."/>
            <person name="LaButti K."/>
            <person name="Hainaut M."/>
            <person name="Henrissat B."/>
            <person name="Grigoriev I.V."/>
            <person name="Spatafora J.W."/>
            <person name="Aime M.C."/>
        </authorList>
    </citation>
    <scope>NUCLEOTIDE SEQUENCE [LARGE SCALE GENOMIC DNA]</scope>
    <source>
        <strain evidence="1 2">SA 807</strain>
    </source>
</reference>
<evidence type="ECO:0000313" key="1">
    <source>
        <dbReference type="EMBL" id="PWN54468.1"/>
    </source>
</evidence>
<organism evidence="1 2">
    <name type="scientific">Violaceomyces palustris</name>
    <dbReference type="NCBI Taxonomy" id="1673888"/>
    <lineage>
        <taxon>Eukaryota</taxon>
        <taxon>Fungi</taxon>
        <taxon>Dikarya</taxon>
        <taxon>Basidiomycota</taxon>
        <taxon>Ustilaginomycotina</taxon>
        <taxon>Ustilaginomycetes</taxon>
        <taxon>Violaceomycetales</taxon>
        <taxon>Violaceomycetaceae</taxon>
        <taxon>Violaceomyces</taxon>
    </lineage>
</organism>
<name>A0ACD0P8Q3_9BASI</name>
<gene>
    <name evidence="1" type="ORF">IE53DRAFT_376454</name>
</gene>
<dbReference type="Proteomes" id="UP000245626">
    <property type="component" value="Unassembled WGS sequence"/>
</dbReference>
<keyword evidence="2" id="KW-1185">Reference proteome</keyword>
<proteinExistence type="predicted"/>
<dbReference type="EMBL" id="KZ819683">
    <property type="protein sequence ID" value="PWN54468.1"/>
    <property type="molecule type" value="Genomic_DNA"/>
</dbReference>
<accession>A0ACD0P8Q3</accession>
<protein>
    <submittedName>
        <fullName evidence="1">Uncharacterized protein</fullName>
    </submittedName>
</protein>
<sequence length="215" mass="21794">MARLSLLKVSILTLAIVPLLSLAQSSCPQSTLDQIQTCLDTIETDESTRPGGPCTSTDWQCICNKQQGILACYNPCPSQTDADAKNFNDNNCRGQHGVTNQIGGNDAFTYSGSPITTTVAPGQGETSVSGATSTSASPTSTSSTSSSAPTTNIPASTSSSTMSRSSSSASPSASTSNSNGAFSISSSVSSSHFFISIALGATVFFGANLGLGALH</sequence>
<evidence type="ECO:0000313" key="2">
    <source>
        <dbReference type="Proteomes" id="UP000245626"/>
    </source>
</evidence>